<dbReference type="AlphaFoldDB" id="A0AAU9E939"/>
<dbReference type="FunFam" id="3.40.50.1000:FF:000083">
    <property type="entry name" value="Sodium/potassium-transporting ATPase subunit alpha"/>
    <property type="match status" value="1"/>
</dbReference>
<feature type="transmembrane region" description="Helical" evidence="10">
    <location>
        <begin position="82"/>
        <end position="99"/>
    </location>
</feature>
<evidence type="ECO:0000256" key="9">
    <source>
        <dbReference type="ARBA" id="ARBA00023136"/>
    </source>
</evidence>
<dbReference type="PRINTS" id="PR00119">
    <property type="entry name" value="CATATPASE"/>
</dbReference>
<feature type="transmembrane region" description="Helical" evidence="10">
    <location>
        <begin position="268"/>
        <end position="287"/>
    </location>
</feature>
<protein>
    <submittedName>
        <fullName evidence="12">Calcium-translocating P-type ATPase, SERCA-type</fullName>
    </submittedName>
</protein>
<comment type="similarity">
    <text evidence="2">Belongs to the cation transport ATPase (P-type) (TC 3.A.3) family. Type IIA subfamily.</text>
</comment>
<evidence type="ECO:0000256" key="10">
    <source>
        <dbReference type="SAM" id="Phobius"/>
    </source>
</evidence>
<dbReference type="Pfam" id="PF08282">
    <property type="entry name" value="Hydrolase_3"/>
    <property type="match status" value="1"/>
</dbReference>
<feature type="transmembrane region" description="Helical" evidence="10">
    <location>
        <begin position="773"/>
        <end position="797"/>
    </location>
</feature>
<feature type="transmembrane region" description="Helical" evidence="10">
    <location>
        <begin position="731"/>
        <end position="753"/>
    </location>
</feature>
<evidence type="ECO:0000256" key="1">
    <source>
        <dbReference type="ARBA" id="ARBA00004651"/>
    </source>
</evidence>
<dbReference type="InterPro" id="IPR004014">
    <property type="entry name" value="ATPase_P-typ_cation-transptr_N"/>
</dbReference>
<dbReference type="PRINTS" id="PR00120">
    <property type="entry name" value="HATPASE"/>
</dbReference>
<dbReference type="InterPro" id="IPR059000">
    <property type="entry name" value="ATPase_P-type_domA"/>
</dbReference>
<keyword evidence="6" id="KW-0067">ATP-binding</keyword>
<name>A0AAU9E939_9BACT</name>
<dbReference type="NCBIfam" id="TIGR01494">
    <property type="entry name" value="ATPase_P-type"/>
    <property type="match status" value="2"/>
</dbReference>
<dbReference type="KEGG" id="dmp:FAK_04910"/>
<evidence type="ECO:0000313" key="13">
    <source>
        <dbReference type="Proteomes" id="UP001366166"/>
    </source>
</evidence>
<dbReference type="Gene3D" id="3.40.50.1000">
    <property type="entry name" value="HAD superfamily/HAD-like"/>
    <property type="match status" value="1"/>
</dbReference>
<comment type="subcellular location">
    <subcellularLocation>
        <location evidence="1">Cell membrane</location>
        <topology evidence="1">Multi-pass membrane protein</topology>
    </subcellularLocation>
</comment>
<keyword evidence="4 10" id="KW-0812">Transmembrane</keyword>
<dbReference type="SUPFAM" id="SSF81660">
    <property type="entry name" value="Metal cation-transporting ATPase, ATP-binding domain N"/>
    <property type="match status" value="1"/>
</dbReference>
<dbReference type="InterPro" id="IPR036412">
    <property type="entry name" value="HAD-like_sf"/>
</dbReference>
<dbReference type="InterPro" id="IPR023299">
    <property type="entry name" value="ATPase_P-typ_cyto_dom_N"/>
</dbReference>
<dbReference type="InterPro" id="IPR008250">
    <property type="entry name" value="ATPase_P-typ_transduc_dom_A_sf"/>
</dbReference>
<feature type="transmembrane region" description="Helical" evidence="10">
    <location>
        <begin position="242"/>
        <end position="262"/>
    </location>
</feature>
<evidence type="ECO:0000256" key="3">
    <source>
        <dbReference type="ARBA" id="ARBA00022475"/>
    </source>
</evidence>
<evidence type="ECO:0000256" key="5">
    <source>
        <dbReference type="ARBA" id="ARBA00022741"/>
    </source>
</evidence>
<dbReference type="PROSITE" id="PS00154">
    <property type="entry name" value="ATPASE_E1_E2"/>
    <property type="match status" value="1"/>
</dbReference>
<dbReference type="SFLD" id="SFLDF00027">
    <property type="entry name" value="p-type_atpase"/>
    <property type="match status" value="1"/>
</dbReference>
<dbReference type="InterPro" id="IPR023298">
    <property type="entry name" value="ATPase_P-typ_TM_dom_sf"/>
</dbReference>
<dbReference type="Pfam" id="PF13246">
    <property type="entry name" value="Cation_ATPase"/>
    <property type="match status" value="1"/>
</dbReference>
<dbReference type="InterPro" id="IPR018303">
    <property type="entry name" value="ATPase_P-typ_P_site"/>
</dbReference>
<sequence>MPSVKPFQMDVEQALQSLDSIVKGLSQSEADKRLKHYGKNELQTKVRLPVWLVFLSQFKELLIFILILGGLISFFIGNFRDGSIIFIIVLVNAIIGFLHERKAGKIIDKLKTLIKSPAKVVRDGKLMEISQENLVPGDIVQIEAGDKLPADLRLITVNGLKTNDFALTGESVPQEKTLEAIAGDPPLGDRTNMAYTGTTVASGSATGVVVSTGMKTETGRIAELTDEAGETQTPLQKELGRLANQLTIAVAIISVGLFVLGIMQEFSLYMSLVYALGVAMAMVPQALPAQVTVALTTGSNLLADHQAVVKDLPSVETLGSTTVICTDKTGTLTKNEMTVQSVWFNGRKYQVTGIGYEPKGEVLDDQGNKLTDQHIDQVEVIMDAATMASNAEIHEPDDEHDFWYSVGDPTEAALVALSTKLGTRSPQEDQENPELQEFSFNSELMRMSSVRRFGEELRLAVKGSTASILAISNRIYRDGEQAPLTQADKEHITALNKEYSQNGMRVLAIGYRELGNGDKEFTREEVEKEIVFLGLMAMIDPPKEGVGEAIADAQNAHIRVFILTGDHPDTALAVGREVGLHDPSQDASVVIGTELKQMDDDALKRLLTEKHSAIFARVDPEDKLRIVELLEQQGEIVAVTGDGVNDAPALKRAHIGVAMGQRGNDVAKEAARLVLLDDNFSTLFHAVEEGRTIYSNLKKTIFASLTTNIGELILVLLGLLAAAVWGYPIPILAGQILAVDLLAEIAPLTFLTFDPPDKDVMTMRPRRPGEYMLNLRGGLEITLLGSLIGCLAFFNFVYYMQRKGISLDMGSVDSMDYFMATTLSYATIVYCQFLNILQRRSERSSLFNRNFFSNKILLNSILVSIVLVSLAIYGPYISQFLSFGPIGVQDWACILGATGIYLLTFEAIKFFKRHKHATQG</sequence>
<dbReference type="SUPFAM" id="SSF56784">
    <property type="entry name" value="HAD-like"/>
    <property type="match status" value="1"/>
</dbReference>
<keyword evidence="3" id="KW-1003">Cell membrane</keyword>
<dbReference type="SFLD" id="SFLDS00003">
    <property type="entry name" value="Haloacid_Dehalogenase"/>
    <property type="match status" value="1"/>
</dbReference>
<evidence type="ECO:0000256" key="2">
    <source>
        <dbReference type="ARBA" id="ARBA00005675"/>
    </source>
</evidence>
<evidence type="ECO:0000259" key="11">
    <source>
        <dbReference type="SMART" id="SM00831"/>
    </source>
</evidence>
<keyword evidence="9 10" id="KW-0472">Membrane</keyword>
<feature type="transmembrane region" description="Helical" evidence="10">
    <location>
        <begin position="856"/>
        <end position="876"/>
    </location>
</feature>
<dbReference type="Gene3D" id="2.70.150.10">
    <property type="entry name" value="Calcium-transporting ATPase, cytoplasmic transduction domain A"/>
    <property type="match status" value="1"/>
</dbReference>
<organism evidence="12 13">
    <name type="scientific">Desulfoferula mesophila</name>
    <dbReference type="NCBI Taxonomy" id="3058419"/>
    <lineage>
        <taxon>Bacteria</taxon>
        <taxon>Pseudomonadati</taxon>
        <taxon>Thermodesulfobacteriota</taxon>
        <taxon>Desulfarculia</taxon>
        <taxon>Desulfarculales</taxon>
        <taxon>Desulfarculaceae</taxon>
        <taxon>Desulfoferula</taxon>
    </lineage>
</organism>
<accession>A0AAU9E939</accession>
<dbReference type="RefSeq" id="WP_338605100.1">
    <property type="nucleotide sequence ID" value="NZ_AP028679.1"/>
</dbReference>
<dbReference type="Gene3D" id="1.20.1110.10">
    <property type="entry name" value="Calcium-transporting ATPase, transmembrane domain"/>
    <property type="match status" value="1"/>
</dbReference>
<dbReference type="GO" id="GO:0005886">
    <property type="term" value="C:plasma membrane"/>
    <property type="evidence" value="ECO:0007669"/>
    <property type="project" value="UniProtKB-SubCell"/>
</dbReference>
<dbReference type="PANTHER" id="PTHR43294:SF21">
    <property type="entry name" value="CATION TRANSPORTING ATPASE"/>
    <property type="match status" value="1"/>
</dbReference>
<evidence type="ECO:0000313" key="12">
    <source>
        <dbReference type="EMBL" id="BEQ13425.1"/>
    </source>
</evidence>
<keyword evidence="13" id="KW-1185">Reference proteome</keyword>
<dbReference type="EMBL" id="AP028679">
    <property type="protein sequence ID" value="BEQ13425.1"/>
    <property type="molecule type" value="Genomic_DNA"/>
</dbReference>
<feature type="transmembrane region" description="Helical" evidence="10">
    <location>
        <begin position="817"/>
        <end position="836"/>
    </location>
</feature>
<dbReference type="Proteomes" id="UP001366166">
    <property type="component" value="Chromosome"/>
</dbReference>
<keyword evidence="5" id="KW-0547">Nucleotide-binding</keyword>
<feature type="transmembrane region" description="Helical" evidence="10">
    <location>
        <begin position="888"/>
        <end position="908"/>
    </location>
</feature>
<dbReference type="InterPro" id="IPR023214">
    <property type="entry name" value="HAD_sf"/>
</dbReference>
<evidence type="ECO:0000256" key="6">
    <source>
        <dbReference type="ARBA" id="ARBA00022840"/>
    </source>
</evidence>
<dbReference type="GO" id="GO:0005524">
    <property type="term" value="F:ATP binding"/>
    <property type="evidence" value="ECO:0007669"/>
    <property type="project" value="UniProtKB-KW"/>
</dbReference>
<evidence type="ECO:0000256" key="7">
    <source>
        <dbReference type="ARBA" id="ARBA00022967"/>
    </source>
</evidence>
<dbReference type="Gene3D" id="3.40.1110.10">
    <property type="entry name" value="Calcium-transporting ATPase, cytoplasmic domain N"/>
    <property type="match status" value="1"/>
</dbReference>
<dbReference type="PANTHER" id="PTHR43294">
    <property type="entry name" value="SODIUM/POTASSIUM-TRANSPORTING ATPASE SUBUNIT ALPHA"/>
    <property type="match status" value="1"/>
</dbReference>
<feature type="transmembrane region" description="Helical" evidence="10">
    <location>
        <begin position="48"/>
        <end position="76"/>
    </location>
</feature>
<dbReference type="InterPro" id="IPR001757">
    <property type="entry name" value="P_typ_ATPase"/>
</dbReference>
<feature type="domain" description="Cation-transporting P-type ATPase N-terminal" evidence="11">
    <location>
        <begin position="5"/>
        <end position="78"/>
    </location>
</feature>
<dbReference type="SMART" id="SM00831">
    <property type="entry name" value="Cation_ATPase_N"/>
    <property type="match status" value="1"/>
</dbReference>
<keyword evidence="7" id="KW-1278">Translocase</keyword>
<dbReference type="SUPFAM" id="SSF81653">
    <property type="entry name" value="Calcium ATPase, transduction domain A"/>
    <property type="match status" value="1"/>
</dbReference>
<feature type="transmembrane region" description="Helical" evidence="10">
    <location>
        <begin position="701"/>
        <end position="725"/>
    </location>
</feature>
<evidence type="ECO:0000256" key="8">
    <source>
        <dbReference type="ARBA" id="ARBA00022989"/>
    </source>
</evidence>
<evidence type="ECO:0000256" key="4">
    <source>
        <dbReference type="ARBA" id="ARBA00022692"/>
    </source>
</evidence>
<dbReference type="InterPro" id="IPR006068">
    <property type="entry name" value="ATPase_P-typ_cation-transptr_C"/>
</dbReference>
<dbReference type="SUPFAM" id="SSF81665">
    <property type="entry name" value="Calcium ATPase, transmembrane domain M"/>
    <property type="match status" value="1"/>
</dbReference>
<keyword evidence="8 10" id="KW-1133">Transmembrane helix</keyword>
<proteinExistence type="inferred from homology"/>
<dbReference type="Pfam" id="PF00122">
    <property type="entry name" value="E1-E2_ATPase"/>
    <property type="match status" value="1"/>
</dbReference>
<dbReference type="GO" id="GO:0016887">
    <property type="term" value="F:ATP hydrolysis activity"/>
    <property type="evidence" value="ECO:0007669"/>
    <property type="project" value="InterPro"/>
</dbReference>
<dbReference type="InterPro" id="IPR050510">
    <property type="entry name" value="Cation_transp_ATPase_P-type"/>
</dbReference>
<dbReference type="Pfam" id="PF00689">
    <property type="entry name" value="Cation_ATPase_C"/>
    <property type="match status" value="1"/>
</dbReference>
<gene>
    <name evidence="12" type="ORF">FAK_04910</name>
</gene>
<dbReference type="Pfam" id="PF00690">
    <property type="entry name" value="Cation_ATPase_N"/>
    <property type="match status" value="1"/>
</dbReference>
<dbReference type="SFLD" id="SFLDG00002">
    <property type="entry name" value="C1.7:_P-type_atpase_like"/>
    <property type="match status" value="1"/>
</dbReference>
<reference evidence="13" key="1">
    <citation type="journal article" date="2023" name="Arch. Microbiol.">
        <title>Desulfoferula mesophilus gen. nov. sp. nov., a mesophilic sulfate-reducing bacterium isolated from a brackish lake sediment.</title>
        <authorList>
            <person name="Watanabe T."/>
            <person name="Yabe T."/>
            <person name="Tsuji J.M."/>
            <person name="Fukui M."/>
        </authorList>
    </citation>
    <scope>NUCLEOTIDE SEQUENCE [LARGE SCALE GENOMIC DNA]</scope>
    <source>
        <strain evidence="13">12FAK</strain>
    </source>
</reference>
<dbReference type="InterPro" id="IPR044492">
    <property type="entry name" value="P_typ_ATPase_HD_dom"/>
</dbReference>